<reference evidence="4 5" key="1">
    <citation type="submission" date="2020-08" db="EMBL/GenBank/DDBJ databases">
        <title>Genomic Encyclopedia of Type Strains, Phase IV (KMG-IV): sequencing the most valuable type-strain genomes for metagenomic binning, comparative biology and taxonomic classification.</title>
        <authorList>
            <person name="Goeker M."/>
        </authorList>
    </citation>
    <scope>NUCLEOTIDE SEQUENCE [LARGE SCALE GENOMIC DNA]</scope>
    <source>
        <strain evidence="4 5">DSM 26287</strain>
    </source>
</reference>
<evidence type="ECO:0000256" key="1">
    <source>
        <dbReference type="ARBA" id="ARBA00023125"/>
    </source>
</evidence>
<dbReference type="Gene3D" id="1.10.357.10">
    <property type="entry name" value="Tetracycline Repressor, domain 2"/>
    <property type="match status" value="1"/>
</dbReference>
<feature type="DNA-binding region" description="H-T-H motif" evidence="2">
    <location>
        <begin position="32"/>
        <end position="51"/>
    </location>
</feature>
<evidence type="ECO:0000259" key="3">
    <source>
        <dbReference type="PROSITE" id="PS50977"/>
    </source>
</evidence>
<dbReference type="GO" id="GO:0003677">
    <property type="term" value="F:DNA binding"/>
    <property type="evidence" value="ECO:0007669"/>
    <property type="project" value="UniProtKB-UniRule"/>
</dbReference>
<dbReference type="Proteomes" id="UP000537141">
    <property type="component" value="Unassembled WGS sequence"/>
</dbReference>
<evidence type="ECO:0000313" key="4">
    <source>
        <dbReference type="EMBL" id="MBB6542269.1"/>
    </source>
</evidence>
<dbReference type="AlphaFoldDB" id="A0A7X0NF36"/>
<proteinExistence type="predicted"/>
<dbReference type="InterPro" id="IPR009057">
    <property type="entry name" value="Homeodomain-like_sf"/>
</dbReference>
<sequence length="216" mass="24563">MPKTSKAKQNAKERILLATLEVIKKSGMRGVRHRAVAAEAVVSLGSTTYHFKSIEDLISSTFVYWHKKIDVRKNPHFASIEADVAHFTKEKIPSNELANKLYLDAEIYLRNQIFDNSEDRKIELAFHNEALRSLQLSSLLLKTWQDEVDKIVELFEAIGAPTPIESAELTFALVLQLEKKAMLIHDKSELVLAFEQMKRVLKHHIYSIVAGISNPL</sequence>
<evidence type="ECO:0000256" key="2">
    <source>
        <dbReference type="PROSITE-ProRule" id="PRU00335"/>
    </source>
</evidence>
<evidence type="ECO:0000313" key="5">
    <source>
        <dbReference type="Proteomes" id="UP000537141"/>
    </source>
</evidence>
<dbReference type="PROSITE" id="PS50977">
    <property type="entry name" value="HTH_TETR_2"/>
    <property type="match status" value="1"/>
</dbReference>
<feature type="domain" description="HTH tetR-type" evidence="3">
    <location>
        <begin position="9"/>
        <end position="69"/>
    </location>
</feature>
<name>A0A7X0NF36_9GAMM</name>
<protein>
    <submittedName>
        <fullName evidence="4">DNA-binding transcriptional regulator YbjK</fullName>
    </submittedName>
</protein>
<dbReference type="RefSeq" id="WP_184422723.1">
    <property type="nucleotide sequence ID" value="NZ_AP027362.1"/>
</dbReference>
<accession>A0A7X0NF36</accession>
<dbReference type="Pfam" id="PF00440">
    <property type="entry name" value="TetR_N"/>
    <property type="match status" value="1"/>
</dbReference>
<keyword evidence="1 2" id="KW-0238">DNA-binding</keyword>
<keyword evidence="5" id="KW-1185">Reference proteome</keyword>
<dbReference type="InterPro" id="IPR001647">
    <property type="entry name" value="HTH_TetR"/>
</dbReference>
<dbReference type="EMBL" id="JACHHU010000003">
    <property type="protein sequence ID" value="MBB6542269.1"/>
    <property type="molecule type" value="Genomic_DNA"/>
</dbReference>
<organism evidence="4 5">
    <name type="scientific">Thalassotalea piscium</name>
    <dbReference type="NCBI Taxonomy" id="1230533"/>
    <lineage>
        <taxon>Bacteria</taxon>
        <taxon>Pseudomonadati</taxon>
        <taxon>Pseudomonadota</taxon>
        <taxon>Gammaproteobacteria</taxon>
        <taxon>Alteromonadales</taxon>
        <taxon>Colwelliaceae</taxon>
        <taxon>Thalassotalea</taxon>
    </lineage>
</organism>
<gene>
    <name evidence="4" type="ORF">HNQ55_000747</name>
</gene>
<dbReference type="SUPFAM" id="SSF46689">
    <property type="entry name" value="Homeodomain-like"/>
    <property type="match status" value="1"/>
</dbReference>
<comment type="caution">
    <text evidence="4">The sequence shown here is derived from an EMBL/GenBank/DDBJ whole genome shotgun (WGS) entry which is preliminary data.</text>
</comment>